<name>A0A066X2W3_COLSU</name>
<comment type="caution">
    <text evidence="3">The sequence shown here is derived from an EMBL/GenBank/DDBJ whole genome shotgun (WGS) entry which is preliminary data.</text>
</comment>
<dbReference type="EMBL" id="JMSE01001519">
    <property type="protein sequence ID" value="KDN60345.1"/>
    <property type="molecule type" value="Genomic_DNA"/>
</dbReference>
<reference evidence="4" key="1">
    <citation type="journal article" date="2014" name="Genome Announc.">
        <title>Draft genome sequence of Colletotrichum sublineola, a destructive pathogen of cultivated sorghum.</title>
        <authorList>
            <person name="Baroncelli R."/>
            <person name="Sanz-Martin J.M."/>
            <person name="Rech G.E."/>
            <person name="Sukno S.A."/>
            <person name="Thon M.R."/>
        </authorList>
    </citation>
    <scope>NUCLEOTIDE SEQUENCE [LARGE SCALE GENOMIC DNA]</scope>
    <source>
        <strain evidence="4">TX430BB</strain>
    </source>
</reference>
<keyword evidence="1" id="KW-0175">Coiled coil</keyword>
<accession>A0A066X2W3</accession>
<evidence type="ECO:0000256" key="2">
    <source>
        <dbReference type="SAM" id="MobiDB-lite"/>
    </source>
</evidence>
<dbReference type="OMA" id="CHMEHAD"/>
<dbReference type="Proteomes" id="UP000027238">
    <property type="component" value="Unassembled WGS sequence"/>
</dbReference>
<organism evidence="3 4">
    <name type="scientific">Colletotrichum sublineola</name>
    <name type="common">Sorghum anthracnose fungus</name>
    <dbReference type="NCBI Taxonomy" id="1173701"/>
    <lineage>
        <taxon>Eukaryota</taxon>
        <taxon>Fungi</taxon>
        <taxon>Dikarya</taxon>
        <taxon>Ascomycota</taxon>
        <taxon>Pezizomycotina</taxon>
        <taxon>Sordariomycetes</taxon>
        <taxon>Hypocreomycetidae</taxon>
        <taxon>Glomerellales</taxon>
        <taxon>Glomerellaceae</taxon>
        <taxon>Colletotrichum</taxon>
        <taxon>Colletotrichum graminicola species complex</taxon>
    </lineage>
</organism>
<feature type="coiled-coil region" evidence="1">
    <location>
        <begin position="223"/>
        <end position="250"/>
    </location>
</feature>
<dbReference type="STRING" id="1173701.A0A066X2W3"/>
<protein>
    <submittedName>
        <fullName evidence="3">Uncharacterized protein</fullName>
    </submittedName>
</protein>
<dbReference type="AlphaFoldDB" id="A0A066X2W3"/>
<feature type="region of interest" description="Disordered" evidence="2">
    <location>
        <begin position="1"/>
        <end position="20"/>
    </location>
</feature>
<keyword evidence="4" id="KW-1185">Reference proteome</keyword>
<evidence type="ECO:0000313" key="3">
    <source>
        <dbReference type="EMBL" id="KDN60345.1"/>
    </source>
</evidence>
<gene>
    <name evidence="3" type="ORF">CSUB01_03510</name>
</gene>
<dbReference type="OrthoDB" id="3944545at2759"/>
<evidence type="ECO:0000256" key="1">
    <source>
        <dbReference type="SAM" id="Coils"/>
    </source>
</evidence>
<dbReference type="eggNOG" id="ENOG502SUY3">
    <property type="taxonomic scope" value="Eukaryota"/>
</dbReference>
<evidence type="ECO:0000313" key="4">
    <source>
        <dbReference type="Proteomes" id="UP000027238"/>
    </source>
</evidence>
<dbReference type="HOGENOM" id="CLU_595816_0_0_1"/>
<sequence length="459" mass="51937">MDTTGLSVPGSMEGDSGISEDTFTVTLPSAASKRLYWTLNGPLESSIQVAPSHYYEPGDVMEPYFRPGDTDSGPAPSWHPVSQESLMDPPVTAITVRVQCIDSWEELWVDLHRDQIDTRTDPRRPRAQDVQLEVKTSGAFLTVHEYVSIVHPWLMGLRERILDAQGRAELHPPWPPETKLAVLWIDLGPLNVDKEDMDSWAYSRRKPGPPVQLTPEQREEAHRKVIERMKERSAARIRELERLRREGNNQPFIIDSRTGRVVIRSETLNGPLESAIQVAPKPSYELGDIMEPYFRPGSASSWHPVSQESLMEPQVTSITARVQCLNDWEDLWVELNRECHDHPLRPRAKHIQLEVATNGEFLTIHEYVSAVHPWLMGMREKILYALGKIDGRGVPWPSETKLAVLDSGGGPMSIGKEENGLTLIGRLSHLFIKAGPRGMSSRGKLRRDIRPYLRHVYAS</sequence>
<proteinExistence type="predicted"/>